<dbReference type="Pfam" id="PF25954">
    <property type="entry name" value="Beta-barrel_RND_2"/>
    <property type="match status" value="1"/>
</dbReference>
<evidence type="ECO:0000256" key="1">
    <source>
        <dbReference type="ARBA" id="ARBA00004167"/>
    </source>
</evidence>
<comment type="similarity">
    <text evidence="2">Belongs to the membrane fusion protein (MFP) (TC 8.A.1) family.</text>
</comment>
<dbReference type="RefSeq" id="WP_135544844.1">
    <property type="nucleotide sequence ID" value="NZ_SPQQ01000001.1"/>
</dbReference>
<accession>A0A4Z0RAM5</accession>
<name>A0A4Z0RAM5_9FIRM</name>
<reference evidence="10 11" key="1">
    <citation type="submission" date="2019-03" db="EMBL/GenBank/DDBJ databases">
        <title>Draft Genome Sequence of Desulfosporosinus fructosivorans Strain 63.6F, Isolated from Marine Sediment in the Baltic Sea.</title>
        <authorList>
            <person name="Hausmann B."/>
            <person name="Vandieken V."/>
            <person name="Pjevac P."/>
            <person name="Schreck K."/>
            <person name="Herbold C.W."/>
            <person name="Loy A."/>
        </authorList>
    </citation>
    <scope>NUCLEOTIDE SEQUENCE [LARGE SCALE GENOMIC DNA]</scope>
    <source>
        <strain evidence="10 11">63.6F</strain>
    </source>
</reference>
<keyword evidence="6" id="KW-0175">Coiled coil</keyword>
<evidence type="ECO:0000256" key="5">
    <source>
        <dbReference type="ARBA" id="ARBA00023136"/>
    </source>
</evidence>
<dbReference type="PRINTS" id="PR01490">
    <property type="entry name" value="RTXTOXIND"/>
</dbReference>
<dbReference type="SUPFAM" id="SSF111369">
    <property type="entry name" value="HlyD-like secretion proteins"/>
    <property type="match status" value="2"/>
</dbReference>
<dbReference type="AlphaFoldDB" id="A0A4Z0RAM5"/>
<dbReference type="PANTHER" id="PTHR30386:SF26">
    <property type="entry name" value="TRANSPORT PROTEIN COMB"/>
    <property type="match status" value="1"/>
</dbReference>
<sequence length="400" mass="41998">MNPIEVNNPIENSKKKPISKIVRIGILILAIIAVAILGARWYIQLSTTVTTDNAKVSADLVSISAEVAGKLTEVYVREGDSVKVGQLLAKVDDSQYLINLQQAKGALDLANANYVKLPDDIKSANANIQKAQTAVVAATAQVQSAQAQCESTQAQYNSAQITLADAERQLTNTKALFEAASVAQESLYTAQSSFDKAQAGLTVAQAASDAAQAGLISAQASLQSSEAGVSDAQAKLNALNGSQANIYKSQIESAQAAYNNAELALAHTTIKAPINGSLVKLGALKGQNVSVGTSICTIVEPEQVWVLANIEEKKVERIHTGDQVNIVVDAYPNTVFNGQVEEISGATQSSFSILPTENASGNYTKVAQRISIKIGVSQQDDKLKPGMSAGVTIKTNSAGK</sequence>
<evidence type="ECO:0000313" key="10">
    <source>
        <dbReference type="EMBL" id="TGE39908.1"/>
    </source>
</evidence>
<feature type="domain" description="Multidrug resistance protein MdtA-like barrel-sandwich hybrid" evidence="8">
    <location>
        <begin position="61"/>
        <end position="298"/>
    </location>
</feature>
<evidence type="ECO:0000256" key="7">
    <source>
        <dbReference type="SAM" id="Phobius"/>
    </source>
</evidence>
<feature type="coiled-coil region" evidence="6">
    <location>
        <begin position="121"/>
        <end position="176"/>
    </location>
</feature>
<feature type="domain" description="CusB-like beta-barrel" evidence="9">
    <location>
        <begin position="303"/>
        <end position="396"/>
    </location>
</feature>
<evidence type="ECO:0000256" key="4">
    <source>
        <dbReference type="ARBA" id="ARBA00022989"/>
    </source>
</evidence>
<feature type="transmembrane region" description="Helical" evidence="7">
    <location>
        <begin position="21"/>
        <end position="43"/>
    </location>
</feature>
<dbReference type="EMBL" id="SPQQ01000001">
    <property type="protein sequence ID" value="TGE39908.1"/>
    <property type="molecule type" value="Genomic_DNA"/>
</dbReference>
<keyword evidence="3 7" id="KW-0812">Transmembrane</keyword>
<evidence type="ECO:0000259" key="9">
    <source>
        <dbReference type="Pfam" id="PF25954"/>
    </source>
</evidence>
<evidence type="ECO:0000259" key="8">
    <source>
        <dbReference type="Pfam" id="PF25917"/>
    </source>
</evidence>
<dbReference type="OrthoDB" id="9791520at2"/>
<dbReference type="GO" id="GO:0055085">
    <property type="term" value="P:transmembrane transport"/>
    <property type="evidence" value="ECO:0007669"/>
    <property type="project" value="InterPro"/>
</dbReference>
<evidence type="ECO:0000256" key="3">
    <source>
        <dbReference type="ARBA" id="ARBA00022692"/>
    </source>
</evidence>
<keyword evidence="11" id="KW-1185">Reference proteome</keyword>
<evidence type="ECO:0000256" key="2">
    <source>
        <dbReference type="ARBA" id="ARBA00009477"/>
    </source>
</evidence>
<dbReference type="InterPro" id="IPR058792">
    <property type="entry name" value="Beta-barrel_RND_2"/>
</dbReference>
<dbReference type="PANTHER" id="PTHR30386">
    <property type="entry name" value="MEMBRANE FUSION SUBUNIT OF EMRAB-TOLC MULTIDRUG EFFLUX PUMP"/>
    <property type="match status" value="1"/>
</dbReference>
<dbReference type="Gene3D" id="2.40.50.100">
    <property type="match status" value="1"/>
</dbReference>
<keyword evidence="5 7" id="KW-0472">Membrane</keyword>
<keyword evidence="4 7" id="KW-1133">Transmembrane helix</keyword>
<dbReference type="Gene3D" id="2.40.30.170">
    <property type="match status" value="1"/>
</dbReference>
<evidence type="ECO:0000256" key="6">
    <source>
        <dbReference type="SAM" id="Coils"/>
    </source>
</evidence>
<gene>
    <name evidence="10" type="ORF">E4K67_02680</name>
</gene>
<dbReference type="Pfam" id="PF25917">
    <property type="entry name" value="BSH_RND"/>
    <property type="match status" value="1"/>
</dbReference>
<dbReference type="GO" id="GO:0016020">
    <property type="term" value="C:membrane"/>
    <property type="evidence" value="ECO:0007669"/>
    <property type="project" value="UniProtKB-SubCell"/>
</dbReference>
<dbReference type="InterPro" id="IPR050739">
    <property type="entry name" value="MFP"/>
</dbReference>
<dbReference type="Gene3D" id="1.10.287.470">
    <property type="entry name" value="Helix hairpin bin"/>
    <property type="match status" value="1"/>
</dbReference>
<comment type="caution">
    <text evidence="10">The sequence shown here is derived from an EMBL/GenBank/DDBJ whole genome shotgun (WGS) entry which is preliminary data.</text>
</comment>
<comment type="subcellular location">
    <subcellularLocation>
        <location evidence="1">Membrane</location>
        <topology evidence="1">Single-pass membrane protein</topology>
    </subcellularLocation>
</comment>
<dbReference type="InterPro" id="IPR058625">
    <property type="entry name" value="MdtA-like_BSH"/>
</dbReference>
<evidence type="ECO:0000313" key="11">
    <source>
        <dbReference type="Proteomes" id="UP000298460"/>
    </source>
</evidence>
<proteinExistence type="inferred from homology"/>
<organism evidence="10 11">
    <name type="scientific">Desulfosporosinus fructosivorans</name>
    <dbReference type="NCBI Taxonomy" id="2018669"/>
    <lineage>
        <taxon>Bacteria</taxon>
        <taxon>Bacillati</taxon>
        <taxon>Bacillota</taxon>
        <taxon>Clostridia</taxon>
        <taxon>Eubacteriales</taxon>
        <taxon>Desulfitobacteriaceae</taxon>
        <taxon>Desulfosporosinus</taxon>
    </lineage>
</organism>
<dbReference type="Proteomes" id="UP000298460">
    <property type="component" value="Unassembled WGS sequence"/>
</dbReference>
<protein>
    <submittedName>
        <fullName evidence="10">HlyD family secretion protein</fullName>
    </submittedName>
</protein>